<evidence type="ECO:0000256" key="4">
    <source>
        <dbReference type="ARBA" id="ARBA00022723"/>
    </source>
</evidence>
<dbReference type="EC" id="3.5.4.3" evidence="3 7"/>
<accession>A0A942U9W6</accession>
<dbReference type="Proteomes" id="UP000679749">
    <property type="component" value="Unassembled WGS sequence"/>
</dbReference>
<dbReference type="InterPro" id="IPR051607">
    <property type="entry name" value="Metallo-dep_hydrolases"/>
</dbReference>
<comment type="similarity">
    <text evidence="2 8">Belongs to the metallo-dependent hydrolases superfamily. ATZ/TRZ family.</text>
</comment>
<evidence type="ECO:0000256" key="7">
    <source>
        <dbReference type="NCBIfam" id="TIGR02967"/>
    </source>
</evidence>
<comment type="catalytic activity">
    <reaction evidence="8">
        <text>guanine + H2O + H(+) = xanthine + NH4(+)</text>
        <dbReference type="Rhea" id="RHEA:14665"/>
        <dbReference type="ChEBI" id="CHEBI:15377"/>
        <dbReference type="ChEBI" id="CHEBI:15378"/>
        <dbReference type="ChEBI" id="CHEBI:16235"/>
        <dbReference type="ChEBI" id="CHEBI:17712"/>
        <dbReference type="ChEBI" id="CHEBI:28938"/>
        <dbReference type="EC" id="3.5.4.3"/>
    </reaction>
</comment>
<comment type="function">
    <text evidence="8">Catalyzes the hydrolytic deamination of guanine, producing xanthine and ammonia.</text>
</comment>
<dbReference type="GO" id="GO:0005829">
    <property type="term" value="C:cytosol"/>
    <property type="evidence" value="ECO:0007669"/>
    <property type="project" value="TreeGrafter"/>
</dbReference>
<sequence>MEEIFAVKGNIIFTKEFGKYEIMEDGYIVVHGKSIKGVYKELTEEYRNIRVEDYGDSLIIPGFVDLHLHAPQFANLGLGLDKELMPWLEAYTFPEESKYSDVHYARKVYFSLIRELWRFGTTRSCVFATIHKNTTKLLMDLFADSGLGAYVGKVNMNRNSPDYLTETTEASLNDTEEILEEYCGKYELVKPIVTPRFVPSCSFELLKGLGELAEKYNVPVQSHLCENYGEISFVKSLHPEYKNYAEIYNGAGLFGDVPTIMAHCILVDEDEIELMVKKDLYVAHSPNSNFNLSSGIAPIRRLVSRGVSVGLASDISGGHSLSMMNVITSSAQAANIKWIESNRVDQPLSTADLFYLATKGGGKFFGKVGSFEEDYEFDALVIDDRNIPAFRTFTVEERLQKFIYTGDDRNIKERYVSGKKISEPKVY</sequence>
<comment type="caution">
    <text evidence="10">The sequence shown here is derived from an EMBL/GenBank/DDBJ whole genome shotgun (WGS) entry which is preliminary data.</text>
</comment>
<organism evidence="10 11">
    <name type="scientific">Neobacillus rhizophilus</name>
    <dbReference type="NCBI Taxonomy" id="2833579"/>
    <lineage>
        <taxon>Bacteria</taxon>
        <taxon>Bacillati</taxon>
        <taxon>Bacillota</taxon>
        <taxon>Bacilli</taxon>
        <taxon>Bacillales</taxon>
        <taxon>Bacillaceae</taxon>
        <taxon>Neobacillus</taxon>
    </lineage>
</organism>
<keyword evidence="11" id="KW-1185">Reference proteome</keyword>
<comment type="cofactor">
    <cofactor evidence="8">
        <name>Zn(2+)</name>
        <dbReference type="ChEBI" id="CHEBI:29105"/>
    </cofactor>
    <text evidence="8">Binds 1 zinc ion per subunit.</text>
</comment>
<evidence type="ECO:0000256" key="8">
    <source>
        <dbReference type="RuleBase" id="RU366009"/>
    </source>
</evidence>
<dbReference type="EMBL" id="JAGYPF010000003">
    <property type="protein sequence ID" value="MBS4214204.1"/>
    <property type="molecule type" value="Genomic_DNA"/>
</dbReference>
<dbReference type="AlphaFoldDB" id="A0A942U9W6"/>
<evidence type="ECO:0000259" key="9">
    <source>
        <dbReference type="Pfam" id="PF01979"/>
    </source>
</evidence>
<evidence type="ECO:0000256" key="6">
    <source>
        <dbReference type="ARBA" id="ARBA00022833"/>
    </source>
</evidence>
<dbReference type="InterPro" id="IPR032466">
    <property type="entry name" value="Metal_Hydrolase"/>
</dbReference>
<dbReference type="GO" id="GO:0008892">
    <property type="term" value="F:guanine deaminase activity"/>
    <property type="evidence" value="ECO:0007669"/>
    <property type="project" value="UniProtKB-UniRule"/>
</dbReference>
<dbReference type="GO" id="GO:0006147">
    <property type="term" value="P:guanine catabolic process"/>
    <property type="evidence" value="ECO:0007669"/>
    <property type="project" value="UniProtKB-UniRule"/>
</dbReference>
<evidence type="ECO:0000256" key="2">
    <source>
        <dbReference type="ARBA" id="ARBA00006745"/>
    </source>
</evidence>
<dbReference type="RefSeq" id="WP_213118690.1">
    <property type="nucleotide sequence ID" value="NZ_JAGYPF010000003.1"/>
</dbReference>
<dbReference type="SUPFAM" id="SSF51556">
    <property type="entry name" value="Metallo-dependent hydrolases"/>
    <property type="match status" value="1"/>
</dbReference>
<protein>
    <recommendedName>
        <fullName evidence="3 7">Guanine deaminase</fullName>
        <shortName evidence="8">Guanase</shortName>
        <ecNumber evidence="3 7">3.5.4.3</ecNumber>
    </recommendedName>
    <alternativeName>
        <fullName evidence="8">Guanine aminohydrolase</fullName>
    </alternativeName>
</protein>
<dbReference type="NCBIfam" id="TIGR02967">
    <property type="entry name" value="guan_deamin"/>
    <property type="match status" value="1"/>
</dbReference>
<dbReference type="Pfam" id="PF01979">
    <property type="entry name" value="Amidohydro_1"/>
    <property type="match status" value="1"/>
</dbReference>
<dbReference type="InterPro" id="IPR006680">
    <property type="entry name" value="Amidohydro-rel"/>
</dbReference>
<dbReference type="Gene3D" id="3.20.20.140">
    <property type="entry name" value="Metal-dependent hydrolases"/>
    <property type="match status" value="1"/>
</dbReference>
<evidence type="ECO:0000313" key="10">
    <source>
        <dbReference type="EMBL" id="MBS4214204.1"/>
    </source>
</evidence>
<proteinExistence type="inferred from homology"/>
<evidence type="ECO:0000313" key="11">
    <source>
        <dbReference type="Proteomes" id="UP000679749"/>
    </source>
</evidence>
<gene>
    <name evidence="10" type="primary">guaD</name>
    <name evidence="10" type="ORF">KHA99_17275</name>
</gene>
<comment type="pathway">
    <text evidence="1 8">Purine metabolism; guanine degradation; xanthine from guanine: step 1/1.</text>
</comment>
<dbReference type="PANTHER" id="PTHR11271">
    <property type="entry name" value="GUANINE DEAMINASE"/>
    <property type="match status" value="1"/>
</dbReference>
<evidence type="ECO:0000256" key="5">
    <source>
        <dbReference type="ARBA" id="ARBA00022801"/>
    </source>
</evidence>
<keyword evidence="5 8" id="KW-0378">Hydrolase</keyword>
<dbReference type="GO" id="GO:0008270">
    <property type="term" value="F:zinc ion binding"/>
    <property type="evidence" value="ECO:0007669"/>
    <property type="project" value="UniProtKB-UniRule"/>
</dbReference>
<dbReference type="SUPFAM" id="SSF51338">
    <property type="entry name" value="Composite domain of metallo-dependent hydrolases"/>
    <property type="match status" value="2"/>
</dbReference>
<keyword evidence="4 8" id="KW-0479">Metal-binding</keyword>
<evidence type="ECO:0000256" key="3">
    <source>
        <dbReference type="ARBA" id="ARBA00012781"/>
    </source>
</evidence>
<dbReference type="Gene3D" id="2.30.40.10">
    <property type="entry name" value="Urease, subunit C, domain 1"/>
    <property type="match status" value="1"/>
</dbReference>
<feature type="domain" description="Amidohydrolase-related" evidence="9">
    <location>
        <begin position="59"/>
        <end position="419"/>
    </location>
</feature>
<dbReference type="InterPro" id="IPR011059">
    <property type="entry name" value="Metal-dep_hydrolase_composite"/>
</dbReference>
<dbReference type="InterPro" id="IPR014311">
    <property type="entry name" value="Guanine_deaminase"/>
</dbReference>
<evidence type="ECO:0000256" key="1">
    <source>
        <dbReference type="ARBA" id="ARBA00004984"/>
    </source>
</evidence>
<dbReference type="PANTHER" id="PTHR11271:SF6">
    <property type="entry name" value="GUANINE DEAMINASE"/>
    <property type="match status" value="1"/>
</dbReference>
<keyword evidence="6 8" id="KW-0862">Zinc</keyword>
<name>A0A942U9W6_9BACI</name>
<reference evidence="10" key="1">
    <citation type="submission" date="2021-05" db="EMBL/GenBank/DDBJ databases">
        <title>Novel Bacillus species.</title>
        <authorList>
            <person name="Liu G."/>
        </authorList>
    </citation>
    <scope>NUCLEOTIDE SEQUENCE</scope>
    <source>
        <strain evidence="10">FJAT-49825</strain>
    </source>
</reference>